<feature type="compositionally biased region" description="Basic and acidic residues" evidence="7">
    <location>
        <begin position="741"/>
        <end position="759"/>
    </location>
</feature>
<dbReference type="FunFam" id="1.10.10.10:FF:001090">
    <property type="entry name" value="Vacuolar membrane-associated protein iml1"/>
    <property type="match status" value="1"/>
</dbReference>
<name>A0A0F8US61_9EURO</name>
<dbReference type="Gene3D" id="1.10.10.10">
    <property type="entry name" value="Winged helix-like DNA-binding domain superfamily/Winged helix DNA-binding domain"/>
    <property type="match status" value="1"/>
</dbReference>
<protein>
    <recommendedName>
        <fullName evidence="3">Vacuolar membrane-associated protein IML1</fullName>
    </recommendedName>
    <alternativeName>
        <fullName evidence="4">Vacuolar membrane-associated protein iml1</fullName>
    </alternativeName>
</protein>
<dbReference type="CDD" id="cd04449">
    <property type="entry name" value="DEP_DEPDC5-like"/>
    <property type="match status" value="1"/>
</dbReference>
<dbReference type="InterPro" id="IPR027244">
    <property type="entry name" value="IML1"/>
</dbReference>
<evidence type="ECO:0000256" key="5">
    <source>
        <dbReference type="ARBA" id="ARBA00022554"/>
    </source>
</evidence>
<feature type="compositionally biased region" description="Low complexity" evidence="7">
    <location>
        <begin position="1438"/>
        <end position="1450"/>
    </location>
</feature>
<sequence length="1836" mass="206050">MSLRGPMKRSHLRQVSAASLDTLSASRPVDISHHEARGDQPSAPDERTFRISSTGLGRRSCTLWVHDETFSREEILFNQAAFADTGVQDGDVIEILPARAVADSSHSIKSDLGSRSLRDGHVESGQAPHSDANSKFKTPLQSRCLFVVKPLPQETKTRHPKLELSVTSNVANIFGFKTRTTVSISIVERAQCSASHVDISFRDQFLVRSDMWRLVMSELADKIIYKGQKIVFMGSIKATVKNIFIRGKKVLAGFFSPQTIPVFRSEAAKYVLFIQMSREMWDFDSEGTGDILFSRVINGFLPELFKRWANAEARHLVTIVLFTRVEYDAATTTGLSSTLNSENLKNTLSPNHVPTRDFYRVVVNDMASGQWTAILDELKKDFRTFLRDVSILKMADDSGAPPTISEPPNPRPATIAGRPSTALRGNILEAIHLASSHLAFDHIDRDMIHTGTSIIVITPGSGVFEVSSESLASTAEALTNRGIAIDLVCLSPMPLHSVPLFKYREPARRQHSSPPYGDIQSGGYSPEMRHSFASLASRTPHFSPKSVISSPTPGMSPRESWERPHEWSYGIPHWLDISYWNPETYREARRILKKDPNAPIPFTVTKKSKAFVPRVRMYEIQMGGVMESEQSNISIPYLAESQSAAKSLSAASVTPSRSSLNRNSPFRHQLSDSLRPEPFLHSITSAKDIMLPKSKKTSGATVSWMDNYDDMIFRPFPQRRQRRKPPKQKRSNEPDNQVSGTHDRLSARSITHLREHENHSNSNEWRAIPRKIDSPLPVPKPPVSSKAVSPKKPALKVASSGKGPRISRTISFALRGLGVTPPRAQASTEVNVAHATGLSSSNKKKVTGVLRESRSIESLSTSDTASTATVIDVSPTTSTPPRSLKSSTITPSRPISIKVPSKLPAEDSEQQDRSAIPESFSTTGTEIPLNEGVGLESRPKKITPKFELTVNSASRESSAKTPQSKALAPWVRSINPCNTPRDISRDTSWFGRWQHAYPRPPHVAVVKWKSLKSPAVLPLTTEEFPTASELASEYLQTPYRVFPNDDAEGIDVPKTRGVLLREMISLRLSHGFQIVVGKSVVEASGRYSLASPNVFDTQTLEKDGTTVFLSKGHSIHRLISTGGTEIEVTQFVHRSLSEFSSERKTASESVYFPAMRTILSPAYNIKEIKLRSAAEEYNWNYADNYVAGHRDYLFNPAQQLHFWRVRYVLIPMRLHVNSRRHIQTYNEDNEEEIHLLGINQLTHIWQRHKYVPPEEKRFESSNKKRDQNPLNIVYQTRNPSEIVAAELDRVLLTDPGLDSSPAQLLPEAELLERSSISLTSLAQIIQGDKGVRMMDRRWHWRLHYNCFIGFELTTWLLRNFRDIDSREEAVEFGNELMKHGLFQHVEKRHNFRDGNYFYQISSEYRVSRPESRGSWFPQIRADKSVPSTPATGEHWKDSPMSASHSRSASMEENMPPTPNTPSKSKNKAAIMLSKTIRYDVDPRKRSNRPEVIDLHYDRLHNPGNCFHIELSWINTSPKLIEDAVLSWASTAEKFGLKLVQVPIAEACAIDETQPFRHPYKVTLKVPPPKGPAPTIFTAASFTQQDAPDPHYFQKAILQKYDFVLDFEARSAFPADVEVCYSWGRPDYQHNQYIHQSGSLLSQITQEGDFLFLANRLVSTRPVFSSRDMPRHERLDRPEQYRARAGTYDPIDRLSPRLSPLVRPIHDIMCSPSPQGHHSIDTTNLYRAPEHILHGIEEFCHDPVRLEQLYRESFARPVSAKAGPTSVSFLDSSIPSLELPAPVVGHVSPPPGLPSRPPTQSSIIPFIDSRSRHRDESSVTKGSPRSGGLRPLNLSGA</sequence>
<dbReference type="GO" id="GO:1904262">
    <property type="term" value="P:negative regulation of TORC1 signaling"/>
    <property type="evidence" value="ECO:0007669"/>
    <property type="project" value="TreeGrafter"/>
</dbReference>
<proteinExistence type="inferred from homology"/>
<dbReference type="InterPro" id="IPR057068">
    <property type="entry name" value="IML1_N_fung"/>
</dbReference>
<dbReference type="SMART" id="SM00049">
    <property type="entry name" value="DEP"/>
    <property type="match status" value="1"/>
</dbReference>
<feature type="compositionally biased region" description="Low complexity" evidence="7">
    <location>
        <begin position="783"/>
        <end position="798"/>
    </location>
</feature>
<dbReference type="GO" id="GO:0010508">
    <property type="term" value="P:positive regulation of autophagy"/>
    <property type="evidence" value="ECO:0007669"/>
    <property type="project" value="TreeGrafter"/>
</dbReference>
<comment type="caution">
    <text evidence="9">The sequence shown here is derived from an EMBL/GenBank/DDBJ whole genome shotgun (WGS) entry which is preliminary data.</text>
</comment>
<accession>A0A0F8US61</accession>
<dbReference type="EMBL" id="JZBS01001500">
    <property type="protein sequence ID" value="KKK22424.1"/>
    <property type="molecule type" value="Genomic_DNA"/>
</dbReference>
<dbReference type="PANTHER" id="PTHR13179">
    <property type="entry name" value="DEP DOMAIN CONTAINING PROTEIN 5"/>
    <property type="match status" value="1"/>
</dbReference>
<evidence type="ECO:0000313" key="9">
    <source>
        <dbReference type="EMBL" id="KKK22424.1"/>
    </source>
</evidence>
<evidence type="ECO:0000256" key="7">
    <source>
        <dbReference type="SAM" id="MobiDB-lite"/>
    </source>
</evidence>
<feature type="compositionally biased region" description="Basic and acidic residues" evidence="7">
    <location>
        <begin position="1808"/>
        <end position="1817"/>
    </location>
</feature>
<comment type="similarity">
    <text evidence="2">Belongs to the IML1 family.</text>
</comment>
<dbReference type="Pfam" id="PF12257">
    <property type="entry name" value="IML1"/>
    <property type="match status" value="1"/>
</dbReference>
<gene>
    <name evidence="9" type="ORF">ARAM_001421</name>
</gene>
<dbReference type="Pfam" id="PF19418">
    <property type="entry name" value="DEPDC5_CTD"/>
    <property type="match status" value="1"/>
</dbReference>
<dbReference type="GO" id="GO:0035556">
    <property type="term" value="P:intracellular signal transduction"/>
    <property type="evidence" value="ECO:0007669"/>
    <property type="project" value="InterPro"/>
</dbReference>
<evidence type="ECO:0000256" key="1">
    <source>
        <dbReference type="ARBA" id="ARBA00004148"/>
    </source>
</evidence>
<evidence type="ECO:0000313" key="10">
    <source>
        <dbReference type="Proteomes" id="UP000034291"/>
    </source>
</evidence>
<feature type="region of interest" description="Disordered" evidence="7">
    <location>
        <begin position="713"/>
        <end position="802"/>
    </location>
</feature>
<feature type="compositionally biased region" description="Polar residues" evidence="7">
    <location>
        <begin position="653"/>
        <end position="666"/>
    </location>
</feature>
<evidence type="ECO:0000256" key="4">
    <source>
        <dbReference type="ARBA" id="ARBA00021881"/>
    </source>
</evidence>
<feature type="compositionally biased region" description="Low complexity" evidence="7">
    <location>
        <begin position="858"/>
        <end position="869"/>
    </location>
</feature>
<feature type="region of interest" description="Disordered" evidence="7">
    <location>
        <begin position="1422"/>
        <end position="1466"/>
    </location>
</feature>
<dbReference type="OrthoDB" id="39497at2759"/>
<feature type="region of interest" description="Disordered" evidence="7">
    <location>
        <begin position="855"/>
        <end position="936"/>
    </location>
</feature>
<evidence type="ECO:0000256" key="3">
    <source>
        <dbReference type="ARBA" id="ARBA00018529"/>
    </source>
</evidence>
<feature type="compositionally biased region" description="Low complexity" evidence="7">
    <location>
        <begin position="886"/>
        <end position="897"/>
    </location>
</feature>
<organism evidence="9 10">
    <name type="scientific">Aspergillus rambellii</name>
    <dbReference type="NCBI Taxonomy" id="308745"/>
    <lineage>
        <taxon>Eukaryota</taxon>
        <taxon>Fungi</taxon>
        <taxon>Dikarya</taxon>
        <taxon>Ascomycota</taxon>
        <taxon>Pezizomycotina</taxon>
        <taxon>Eurotiomycetes</taxon>
        <taxon>Eurotiomycetidae</taxon>
        <taxon>Eurotiales</taxon>
        <taxon>Aspergillaceae</taxon>
        <taxon>Aspergillus</taxon>
        <taxon>Aspergillus subgen. Nidulantes</taxon>
    </lineage>
</organism>
<feature type="compositionally biased region" description="Basic and acidic residues" evidence="7">
    <location>
        <begin position="30"/>
        <end position="47"/>
    </location>
</feature>
<evidence type="ECO:0000256" key="2">
    <source>
        <dbReference type="ARBA" id="ARBA00005643"/>
    </source>
</evidence>
<dbReference type="InterPro" id="IPR036390">
    <property type="entry name" value="WH_DNA-bd_sf"/>
</dbReference>
<feature type="compositionally biased region" description="Polar residues" evidence="7">
    <location>
        <begin position="874"/>
        <end position="885"/>
    </location>
</feature>
<dbReference type="GO" id="GO:1990130">
    <property type="term" value="C:GATOR1 complex"/>
    <property type="evidence" value="ECO:0007669"/>
    <property type="project" value="TreeGrafter"/>
</dbReference>
<dbReference type="InterPro" id="IPR000591">
    <property type="entry name" value="DEP_dom"/>
</dbReference>
<keyword evidence="5" id="KW-0926">Vacuole</keyword>
<evidence type="ECO:0000259" key="8">
    <source>
        <dbReference type="PROSITE" id="PS50186"/>
    </source>
</evidence>
<dbReference type="InterPro" id="IPR036388">
    <property type="entry name" value="WH-like_DNA-bd_sf"/>
</dbReference>
<dbReference type="PROSITE" id="PS50186">
    <property type="entry name" value="DEP"/>
    <property type="match status" value="1"/>
</dbReference>
<dbReference type="STRING" id="308745.A0A0F8US61"/>
<evidence type="ECO:0000256" key="6">
    <source>
        <dbReference type="ARBA" id="ARBA00023136"/>
    </source>
</evidence>
<dbReference type="GO" id="GO:0005096">
    <property type="term" value="F:GTPase activator activity"/>
    <property type="evidence" value="ECO:0007669"/>
    <property type="project" value="InterPro"/>
</dbReference>
<dbReference type="Pfam" id="PF24438">
    <property type="entry name" value="IML1_N_fung"/>
    <property type="match status" value="1"/>
</dbReference>
<feature type="compositionally biased region" description="Pro residues" evidence="7">
    <location>
        <begin position="1787"/>
        <end position="1796"/>
    </location>
</feature>
<dbReference type="SUPFAM" id="SSF46785">
    <property type="entry name" value="Winged helix' DNA-binding domain"/>
    <property type="match status" value="1"/>
</dbReference>
<feature type="compositionally biased region" description="Basic residues" evidence="7">
    <location>
        <begin position="717"/>
        <end position="729"/>
    </location>
</feature>
<dbReference type="InterPro" id="IPR048255">
    <property type="entry name" value="IML1_N"/>
</dbReference>
<keyword evidence="6" id="KW-0472">Membrane</keyword>
<comment type="subcellular location">
    <subcellularLocation>
        <location evidence="1">Vacuole membrane</location>
        <topology evidence="1">Peripheral membrane protein</topology>
    </subcellularLocation>
</comment>
<dbReference type="InterPro" id="IPR045838">
    <property type="entry name" value="DEPDC5_CTD"/>
</dbReference>
<feature type="domain" description="DEP" evidence="8">
    <location>
        <begin position="1327"/>
        <end position="1402"/>
    </location>
</feature>
<dbReference type="Pfam" id="PF00610">
    <property type="entry name" value="DEP"/>
    <property type="match status" value="1"/>
</dbReference>
<feature type="region of interest" description="Disordered" evidence="7">
    <location>
        <begin position="111"/>
        <end position="134"/>
    </location>
</feature>
<keyword evidence="10" id="KW-1185">Reference proteome</keyword>
<feature type="region of interest" description="Disordered" evidence="7">
    <location>
        <begin position="1784"/>
        <end position="1836"/>
    </location>
</feature>
<dbReference type="PANTHER" id="PTHR13179:SF8">
    <property type="entry name" value="GATOR COMPLEX PROTEIN DEPDC5"/>
    <property type="match status" value="1"/>
</dbReference>
<dbReference type="Proteomes" id="UP000034291">
    <property type="component" value="Unassembled WGS sequence"/>
</dbReference>
<feature type="region of interest" description="Disordered" evidence="7">
    <location>
        <begin position="23"/>
        <end position="47"/>
    </location>
</feature>
<feature type="region of interest" description="Disordered" evidence="7">
    <location>
        <begin position="649"/>
        <end position="673"/>
    </location>
</feature>
<reference evidence="9 10" key="1">
    <citation type="submission" date="2015-02" db="EMBL/GenBank/DDBJ databases">
        <title>Draft Genome Sequences of Two Closely-Related Aflatoxigenic Aspergillus Species Obtained from the Cote d'Ivoire.</title>
        <authorList>
            <person name="Moore G.G."/>
            <person name="Beltz S.B."/>
            <person name="Mack B.M."/>
        </authorList>
    </citation>
    <scope>NUCLEOTIDE SEQUENCE [LARGE SCALE GENOMIC DNA]</scope>
    <source>
        <strain evidence="9 10">SRRC1468</strain>
    </source>
</reference>
<dbReference type="GO" id="GO:0005774">
    <property type="term" value="C:vacuolar membrane"/>
    <property type="evidence" value="ECO:0007669"/>
    <property type="project" value="UniProtKB-SubCell"/>
</dbReference>